<accession>A0A8B6GY05</accession>
<reference evidence="2" key="1">
    <citation type="submission" date="2018-11" db="EMBL/GenBank/DDBJ databases">
        <authorList>
            <person name="Alioto T."/>
            <person name="Alioto T."/>
        </authorList>
    </citation>
    <scope>NUCLEOTIDE SEQUENCE</scope>
</reference>
<keyword evidence="3" id="KW-1185">Reference proteome</keyword>
<name>A0A8B6GY05_MYTGA</name>
<comment type="caution">
    <text evidence="2">The sequence shown here is derived from an EMBL/GenBank/DDBJ whole genome shotgun (WGS) entry which is preliminary data.</text>
</comment>
<dbReference type="Proteomes" id="UP000596742">
    <property type="component" value="Unassembled WGS sequence"/>
</dbReference>
<evidence type="ECO:0000313" key="3">
    <source>
        <dbReference type="Proteomes" id="UP000596742"/>
    </source>
</evidence>
<keyword evidence="1" id="KW-1133">Transmembrane helix</keyword>
<organism evidence="2 3">
    <name type="scientific">Mytilus galloprovincialis</name>
    <name type="common">Mediterranean mussel</name>
    <dbReference type="NCBI Taxonomy" id="29158"/>
    <lineage>
        <taxon>Eukaryota</taxon>
        <taxon>Metazoa</taxon>
        <taxon>Spiralia</taxon>
        <taxon>Lophotrochozoa</taxon>
        <taxon>Mollusca</taxon>
        <taxon>Bivalvia</taxon>
        <taxon>Autobranchia</taxon>
        <taxon>Pteriomorphia</taxon>
        <taxon>Mytilida</taxon>
        <taxon>Mytiloidea</taxon>
        <taxon>Mytilidae</taxon>
        <taxon>Mytilinae</taxon>
        <taxon>Mytilus</taxon>
    </lineage>
</organism>
<proteinExistence type="predicted"/>
<sequence length="104" mass="11045">MGLKGSAGAIVGIVFGCLIGLSVSVTIIVCVCCRINSRQLTKGQVITSSLATIAYACSNNTAYLQPTYPQNDGFSSHGFIQPQAYNAENTNQPPLYENVATKNR</sequence>
<feature type="transmembrane region" description="Helical" evidence="1">
    <location>
        <begin position="6"/>
        <end position="32"/>
    </location>
</feature>
<gene>
    <name evidence="2" type="ORF">MGAL_10B067567</name>
</gene>
<evidence type="ECO:0000313" key="2">
    <source>
        <dbReference type="EMBL" id="VDI71336.1"/>
    </source>
</evidence>
<keyword evidence="1" id="KW-0472">Membrane</keyword>
<dbReference type="AlphaFoldDB" id="A0A8B6GY05"/>
<dbReference type="EMBL" id="UYJE01009225">
    <property type="protein sequence ID" value="VDI71336.1"/>
    <property type="molecule type" value="Genomic_DNA"/>
</dbReference>
<evidence type="ECO:0008006" key="4">
    <source>
        <dbReference type="Google" id="ProtNLM"/>
    </source>
</evidence>
<keyword evidence="1" id="KW-0812">Transmembrane</keyword>
<dbReference type="PROSITE" id="PS51257">
    <property type="entry name" value="PROKAR_LIPOPROTEIN"/>
    <property type="match status" value="1"/>
</dbReference>
<protein>
    <recommendedName>
        <fullName evidence="4">Cysteine and tyrosine-rich protein 1</fullName>
    </recommendedName>
</protein>
<evidence type="ECO:0000256" key="1">
    <source>
        <dbReference type="SAM" id="Phobius"/>
    </source>
</evidence>